<keyword evidence="2" id="KW-0732">Signal</keyword>
<dbReference type="EMBL" id="CP000554">
    <property type="protein sequence ID" value="ABM76795.1"/>
    <property type="molecule type" value="Genomic_DNA"/>
</dbReference>
<feature type="region of interest" description="Disordered" evidence="1">
    <location>
        <begin position="112"/>
        <end position="148"/>
    </location>
</feature>
<evidence type="ECO:0000256" key="1">
    <source>
        <dbReference type="SAM" id="MobiDB-lite"/>
    </source>
</evidence>
<dbReference type="HOGENOM" id="CLU_145925_0_0_3"/>
<dbReference type="RefSeq" id="WP_011824728.1">
    <property type="nucleotide sequence ID" value="NC_008820.1"/>
</dbReference>
<feature type="signal peptide" evidence="2">
    <location>
        <begin position="1"/>
        <end position="26"/>
    </location>
</feature>
<dbReference type="Pfam" id="PF20191">
    <property type="entry name" value="DUF6554"/>
    <property type="match status" value="1"/>
</dbReference>
<evidence type="ECO:0000256" key="2">
    <source>
        <dbReference type="SAM" id="SignalP"/>
    </source>
</evidence>
<evidence type="ECO:0000313" key="4">
    <source>
        <dbReference type="Proteomes" id="UP000002274"/>
    </source>
</evidence>
<feature type="compositionally biased region" description="Low complexity" evidence="1">
    <location>
        <begin position="126"/>
        <end position="139"/>
    </location>
</feature>
<organism evidence="3 4">
    <name type="scientific">Prochlorococcus marinus (strain MIT 9303)</name>
    <dbReference type="NCBI Taxonomy" id="59922"/>
    <lineage>
        <taxon>Bacteria</taxon>
        <taxon>Bacillati</taxon>
        <taxon>Cyanobacteriota</taxon>
        <taxon>Cyanophyceae</taxon>
        <taxon>Synechococcales</taxon>
        <taxon>Prochlorococcaceae</taxon>
        <taxon>Prochlorococcus</taxon>
    </lineage>
</organism>
<feature type="chain" id="PRO_5002642889" evidence="2">
    <location>
        <begin position="27"/>
        <end position="148"/>
    </location>
</feature>
<evidence type="ECO:0000313" key="3">
    <source>
        <dbReference type="EMBL" id="ABM76795.1"/>
    </source>
</evidence>
<dbReference type="KEGG" id="pmf:P9303_00381"/>
<reference evidence="3 4" key="1">
    <citation type="journal article" date="2007" name="PLoS Genet.">
        <title>Patterns and implications of gene gain and loss in the evolution of Prochlorococcus.</title>
        <authorList>
            <person name="Kettler G.C."/>
            <person name="Martiny A.C."/>
            <person name="Huang K."/>
            <person name="Zucker J."/>
            <person name="Coleman M.L."/>
            <person name="Rodrigue S."/>
            <person name="Chen F."/>
            <person name="Lapidus A."/>
            <person name="Ferriera S."/>
            <person name="Johnson J."/>
            <person name="Steglich C."/>
            <person name="Church G.M."/>
            <person name="Richardson P."/>
            <person name="Chisholm S.W."/>
        </authorList>
    </citation>
    <scope>NUCLEOTIDE SEQUENCE [LARGE SCALE GENOMIC DNA]</scope>
    <source>
        <strain evidence="3 4">MIT 9303</strain>
    </source>
</reference>
<dbReference type="STRING" id="59922.P9303_00381"/>
<proteinExistence type="predicted"/>
<sequence length="148" mass="15831">MNRNRNRVALSLTLLGLVGISLSATAAQSATTDAASKGAQIYCFMRSNGNNHEVSWTASYALIKRQGNSLFKTSPNHAAVLITEAVVNEPSSYPNCGQYLGDLFGNSKNSLSVADQESGDETVIDSYSSGNTNTTTPSSTDHEQHYSY</sequence>
<dbReference type="AlphaFoldDB" id="A2C5N5"/>
<accession>A2C5N5</accession>
<dbReference type="InterPro" id="IPR046684">
    <property type="entry name" value="DUF6554"/>
</dbReference>
<protein>
    <submittedName>
        <fullName evidence="3">Possible Penicillin amidase</fullName>
    </submittedName>
</protein>
<gene>
    <name evidence="3" type="ordered locus">P9303_00381</name>
</gene>
<dbReference type="BioCyc" id="PMAR59922:G1G80-40-MONOMER"/>
<name>A2C5N5_PROM3</name>
<dbReference type="Proteomes" id="UP000002274">
    <property type="component" value="Chromosome"/>
</dbReference>